<gene>
    <name evidence="1" type="ORF">KHZ90_08615</name>
</gene>
<organism evidence="1 2">
    <name type="scientific">Veillonella parvula</name>
    <name type="common">Staphylococcus parvulus</name>
    <dbReference type="NCBI Taxonomy" id="29466"/>
    <lineage>
        <taxon>Bacteria</taxon>
        <taxon>Bacillati</taxon>
        <taxon>Bacillota</taxon>
        <taxon>Negativicutes</taxon>
        <taxon>Veillonellales</taxon>
        <taxon>Veillonellaceae</taxon>
        <taxon>Veillonella</taxon>
    </lineage>
</organism>
<accession>A0A942WVQ3</accession>
<reference evidence="1" key="1">
    <citation type="submission" date="2021-02" db="EMBL/GenBank/DDBJ databases">
        <title>Infant gut strain persistence is associated with maternal origin, phylogeny, and functional potential including surface adhesion and iron acquisition.</title>
        <authorList>
            <person name="Lou Y.C."/>
        </authorList>
    </citation>
    <scope>NUCLEOTIDE SEQUENCE</scope>
    <source>
        <strain evidence="1">L3_108_031G1_dasL3_108_031G1_concoct_20</strain>
    </source>
</reference>
<dbReference type="Proteomes" id="UP000778864">
    <property type="component" value="Unassembled WGS sequence"/>
</dbReference>
<dbReference type="EMBL" id="JAGZMU010000005">
    <property type="protein sequence ID" value="MBS4893824.1"/>
    <property type="molecule type" value="Genomic_DNA"/>
</dbReference>
<protein>
    <submittedName>
        <fullName evidence="1">Uncharacterized protein</fullName>
    </submittedName>
</protein>
<evidence type="ECO:0000313" key="1">
    <source>
        <dbReference type="EMBL" id="MBS4893824.1"/>
    </source>
</evidence>
<evidence type="ECO:0000313" key="2">
    <source>
        <dbReference type="Proteomes" id="UP000778864"/>
    </source>
</evidence>
<dbReference type="AlphaFoldDB" id="A0A942WVQ3"/>
<dbReference type="RefSeq" id="WP_278468152.1">
    <property type="nucleotide sequence ID" value="NZ_JAGZMU010000005.1"/>
</dbReference>
<comment type="caution">
    <text evidence="1">The sequence shown here is derived from an EMBL/GenBank/DDBJ whole genome shotgun (WGS) entry which is preliminary data.</text>
</comment>
<name>A0A942WVQ3_VEIPA</name>
<proteinExistence type="predicted"/>
<sequence>MLKISLEEYNNKPRDYKGEYMDYHGDHPELKGKRTLMVWENGTKLLIEGLHFEII</sequence>